<name>X1E3E0_9ZZZZ</name>
<evidence type="ECO:0000313" key="1">
    <source>
        <dbReference type="EMBL" id="GAH14930.1"/>
    </source>
</evidence>
<comment type="caution">
    <text evidence="1">The sequence shown here is derived from an EMBL/GenBank/DDBJ whole genome shotgun (WGS) entry which is preliminary data.</text>
</comment>
<feature type="non-terminal residue" evidence="1">
    <location>
        <position position="144"/>
    </location>
</feature>
<gene>
    <name evidence="1" type="ORF">S01H4_54681</name>
</gene>
<protein>
    <submittedName>
        <fullName evidence="1">Uncharacterized protein</fullName>
    </submittedName>
</protein>
<dbReference type="AlphaFoldDB" id="X1E3E0"/>
<sequence>MVKWDNLVEGRLPYTLEGLNDAIQNILRSGELHSPVQALRYPGSYWPVAIAYADVDDGYVIFSSLDYSRSPRMLKMAHHTFSKRAAYKKAYRGRNKEERRTYLQDYQEKNKEKIAAYKRDYQEKNKERLRAYKKAYYEQNREEI</sequence>
<dbReference type="EMBL" id="BART01031487">
    <property type="protein sequence ID" value="GAH14930.1"/>
    <property type="molecule type" value="Genomic_DNA"/>
</dbReference>
<accession>X1E3E0</accession>
<proteinExistence type="predicted"/>
<organism evidence="1">
    <name type="scientific">marine sediment metagenome</name>
    <dbReference type="NCBI Taxonomy" id="412755"/>
    <lineage>
        <taxon>unclassified sequences</taxon>
        <taxon>metagenomes</taxon>
        <taxon>ecological metagenomes</taxon>
    </lineage>
</organism>
<reference evidence="1" key="1">
    <citation type="journal article" date="2014" name="Front. Microbiol.">
        <title>High frequency of phylogenetically diverse reductive dehalogenase-homologous genes in deep subseafloor sedimentary metagenomes.</title>
        <authorList>
            <person name="Kawai M."/>
            <person name="Futagami T."/>
            <person name="Toyoda A."/>
            <person name="Takaki Y."/>
            <person name="Nishi S."/>
            <person name="Hori S."/>
            <person name="Arai W."/>
            <person name="Tsubouchi T."/>
            <person name="Morono Y."/>
            <person name="Uchiyama I."/>
            <person name="Ito T."/>
            <person name="Fujiyama A."/>
            <person name="Inagaki F."/>
            <person name="Takami H."/>
        </authorList>
    </citation>
    <scope>NUCLEOTIDE SEQUENCE</scope>
    <source>
        <strain evidence="1">Expedition CK06-06</strain>
    </source>
</reference>